<dbReference type="GO" id="GO:0004497">
    <property type="term" value="F:monooxygenase activity"/>
    <property type="evidence" value="ECO:0007669"/>
    <property type="project" value="UniProtKB-KW"/>
</dbReference>
<protein>
    <submittedName>
        <fullName evidence="3">Luciferase-like monooxygenase</fullName>
    </submittedName>
</protein>
<dbReference type="PANTHER" id="PTHR43244:SF1">
    <property type="entry name" value="5,10-METHYLENETETRAHYDROMETHANOPTERIN REDUCTASE"/>
    <property type="match status" value="1"/>
</dbReference>
<name>I4EJA1_9BACT</name>
<feature type="domain" description="Luciferase-like" evidence="2">
    <location>
        <begin position="14"/>
        <end position="286"/>
    </location>
</feature>
<sequence length="313" mass="33814">MNLPSVGLNLTENETATAGLAAIQRAEDRGVPMIWAITGRDLPDALTLFAAAAARTQWIGLGTAIVPTYPRHPVVLAAQVQVVDQLAPGRFRLGIGTSHRPTISGAMGIPMGRPLAHLREYLAVLRPLLWNGAVDFDGEYYSVHIRMQNRAPVPIYISALRLNAFRLAGDAADGAISWLCPLSYLQDRAIPSMRAAADRAGRPTPRMVAQIPVVMDGDRTIALRAARRRIAGYAQLPFYANMFVEAGFPPGPDGEMSDELIDHLVVSGTDSQVRERLAAALGDGIDELLVMQIPARNLQNEEARLSSILASLV</sequence>
<keyword evidence="1" id="KW-0560">Oxidoreductase</keyword>
<dbReference type="Gene3D" id="3.20.20.30">
    <property type="entry name" value="Luciferase-like domain"/>
    <property type="match status" value="1"/>
</dbReference>
<proteinExistence type="predicted"/>
<dbReference type="Proteomes" id="UP000004221">
    <property type="component" value="Unassembled WGS sequence"/>
</dbReference>
<dbReference type="SUPFAM" id="SSF51679">
    <property type="entry name" value="Bacterial luciferase-like"/>
    <property type="match status" value="1"/>
</dbReference>
<dbReference type="InterPro" id="IPR011251">
    <property type="entry name" value="Luciferase-like_dom"/>
</dbReference>
<dbReference type="CDD" id="cd01097">
    <property type="entry name" value="Tetrahydromethanopterin_reductase"/>
    <property type="match status" value="1"/>
</dbReference>
<comment type="caution">
    <text evidence="3">The sequence shown here is derived from an EMBL/GenBank/DDBJ whole genome shotgun (WGS) entry which is preliminary data.</text>
</comment>
<evidence type="ECO:0000259" key="2">
    <source>
        <dbReference type="Pfam" id="PF00296"/>
    </source>
</evidence>
<keyword evidence="4" id="KW-1185">Reference proteome</keyword>
<dbReference type="EMBL" id="CAGS01000323">
    <property type="protein sequence ID" value="CCF84763.1"/>
    <property type="molecule type" value="Genomic_DNA"/>
</dbReference>
<dbReference type="Pfam" id="PF00296">
    <property type="entry name" value="Bac_luciferase"/>
    <property type="match status" value="1"/>
</dbReference>
<dbReference type="OrthoDB" id="7054907at2"/>
<keyword evidence="3" id="KW-0503">Monooxygenase</keyword>
<dbReference type="AlphaFoldDB" id="I4EJA1"/>
<accession>I4EJA1</accession>
<reference evidence="3 4" key="1">
    <citation type="journal article" date="2012" name="ISME J.">
        <title>Nitrification expanded: discovery, physiology and genomics of a nitrite-oxidizing bacterium from the phylum Chloroflexi.</title>
        <authorList>
            <person name="Sorokin D.Y."/>
            <person name="Lucker S."/>
            <person name="Vejmelkova D."/>
            <person name="Kostrikina N.A."/>
            <person name="Kleerebezem R."/>
            <person name="Rijpstra W.I."/>
            <person name="Damste J.S."/>
            <person name="Le Paslier D."/>
            <person name="Muyzer G."/>
            <person name="Wagner M."/>
            <person name="van Loosdrecht M.C."/>
            <person name="Daims H."/>
        </authorList>
    </citation>
    <scope>NUCLEOTIDE SEQUENCE [LARGE SCALE GENOMIC DNA]</scope>
    <source>
        <strain evidence="4">none</strain>
    </source>
</reference>
<dbReference type="PANTHER" id="PTHR43244">
    <property type="match status" value="1"/>
</dbReference>
<dbReference type="RefSeq" id="WP_008479174.1">
    <property type="nucleotide sequence ID" value="NZ_CAGS01000323.1"/>
</dbReference>
<organism evidence="3 4">
    <name type="scientific">Nitrolancea hollandica Lb</name>
    <dbReference type="NCBI Taxonomy" id="1129897"/>
    <lineage>
        <taxon>Bacteria</taxon>
        <taxon>Pseudomonadati</taxon>
        <taxon>Thermomicrobiota</taxon>
        <taxon>Thermomicrobia</taxon>
        <taxon>Sphaerobacterales</taxon>
        <taxon>Sphaerobacterineae</taxon>
        <taxon>Sphaerobacteraceae</taxon>
        <taxon>Nitrolancea</taxon>
    </lineage>
</organism>
<dbReference type="InterPro" id="IPR050564">
    <property type="entry name" value="F420-G6PD/mer"/>
</dbReference>
<gene>
    <name evidence="3" type="ORF">NITHO_390008</name>
</gene>
<evidence type="ECO:0000313" key="3">
    <source>
        <dbReference type="EMBL" id="CCF84763.1"/>
    </source>
</evidence>
<evidence type="ECO:0000256" key="1">
    <source>
        <dbReference type="ARBA" id="ARBA00023002"/>
    </source>
</evidence>
<evidence type="ECO:0000313" key="4">
    <source>
        <dbReference type="Proteomes" id="UP000004221"/>
    </source>
</evidence>
<dbReference type="GO" id="GO:0016705">
    <property type="term" value="F:oxidoreductase activity, acting on paired donors, with incorporation or reduction of molecular oxygen"/>
    <property type="evidence" value="ECO:0007669"/>
    <property type="project" value="InterPro"/>
</dbReference>
<dbReference type="InterPro" id="IPR036661">
    <property type="entry name" value="Luciferase-like_sf"/>
</dbReference>